<name>A0A1L8CIF9_9LACO</name>
<feature type="compositionally biased region" description="Basic and acidic residues" evidence="1">
    <location>
        <begin position="25"/>
        <end position="43"/>
    </location>
</feature>
<dbReference type="Pfam" id="PF17363">
    <property type="entry name" value="DUF5388"/>
    <property type="match status" value="1"/>
</dbReference>
<dbReference type="EMBL" id="BDDX01000012">
    <property type="protein sequence ID" value="GAT90966.1"/>
    <property type="molecule type" value="Genomic_DNA"/>
</dbReference>
<dbReference type="RefSeq" id="WP_094750998.1">
    <property type="nucleotide sequence ID" value="NZ_AP019008.1"/>
</dbReference>
<dbReference type="Proteomes" id="UP000186588">
    <property type="component" value="Unassembled WGS sequence"/>
</dbReference>
<sequence length="106" mass="12042">MSSLINSNRKDDVKPLKSATLADLEQEKSDEQPKKEVKKEPAYKGHKTTLSIDSHTKNMLQVMVLLGDAPNQKEGFSVAINAYYDNLTQDKKNMFDMMLKQLNSHD</sequence>
<dbReference type="Proteomes" id="UP000186588">
    <property type="component" value="Plasmid pKUNFF30-6"/>
</dbReference>
<feature type="region of interest" description="Disordered" evidence="1">
    <location>
        <begin position="1"/>
        <end position="49"/>
    </location>
</feature>
<evidence type="ECO:0000313" key="2">
    <source>
        <dbReference type="EMBL" id="BBG67188.1"/>
    </source>
</evidence>
<protein>
    <submittedName>
        <fullName evidence="3">Uncharacterized protein</fullName>
    </submittedName>
</protein>
<reference evidence="4" key="3">
    <citation type="journal article" date="2020" name="Front. Microbiol.">
        <title>Kunkecin A, a New Nisin Variant Bacteriocin Produced by the Fructophilic Lactic Acid Bacterium, Apilactobacillus kunkeei FF30-6 Isolated from Honey bees.</title>
        <authorList>
            <person name="Zendo T."/>
            <person name="Ohashi C."/>
            <person name="Maeno S."/>
            <person name="Piao X."/>
            <person name="Salminen S."/>
            <person name="Sonomoto K."/>
            <person name="Endo A."/>
        </authorList>
    </citation>
    <scope>NUCLEOTIDE SEQUENCE [LARGE SCALE GENOMIC DNA]</scope>
    <source>
        <strain evidence="4">FF30-6</strain>
        <plasmid evidence="4">pKUNFF30-6</plasmid>
    </source>
</reference>
<evidence type="ECO:0000313" key="3">
    <source>
        <dbReference type="EMBL" id="GAT90966.1"/>
    </source>
</evidence>
<dbReference type="AlphaFoldDB" id="A0A1L8CIF9"/>
<dbReference type="EMBL" id="AP019008">
    <property type="protein sequence ID" value="BBG67188.1"/>
    <property type="molecule type" value="Genomic_DNA"/>
</dbReference>
<accession>A0A1L8CIF9</accession>
<proteinExistence type="predicted"/>
<evidence type="ECO:0000256" key="1">
    <source>
        <dbReference type="SAM" id="MobiDB-lite"/>
    </source>
</evidence>
<reference evidence="3 4" key="1">
    <citation type="journal article" date="2016" name="Syst. Appl. Microbiol.">
        <title>Genomic characterization of a fructophilic bee symbiont Lactobacillus kunkeei reveals its niche-specific adaptation.</title>
        <authorList>
            <person name="Maeno S."/>
            <person name="Tanizawa Y."/>
            <person name="Kanesaki Y."/>
            <person name="Kubota E."/>
            <person name="Kumar H."/>
            <person name="Dicks L."/>
            <person name="Salminen S."/>
            <person name="Nakagawa J."/>
            <person name="Arita M."/>
            <person name="Endo A."/>
        </authorList>
    </citation>
    <scope>NUCLEOTIDE SEQUENCE [LARGE SCALE GENOMIC DNA]</scope>
    <source>
        <strain evidence="3 4">FF30-6</strain>
    </source>
</reference>
<organism evidence="3 4">
    <name type="scientific">Apilactobacillus kunkeei</name>
    <dbReference type="NCBI Taxonomy" id="148814"/>
    <lineage>
        <taxon>Bacteria</taxon>
        <taxon>Bacillati</taxon>
        <taxon>Bacillota</taxon>
        <taxon>Bacilli</taxon>
        <taxon>Lactobacillales</taxon>
        <taxon>Lactobacillaceae</taxon>
        <taxon>Apilactobacillus</taxon>
    </lineage>
</organism>
<reference evidence="2" key="2">
    <citation type="journal article" date="2020" name="Front">
        <title>Kunkecin A, a New Nisin Variant Bacteriocin Produced by the Fructophilic Lactic Acid Bacterium, Apilactobacillus kunkeei FF30-6 Isolated from Honey bees.</title>
        <authorList>
            <person name="Zendo T."/>
            <person name="Ohashi C."/>
            <person name="Maeno S."/>
            <person name="Piao X."/>
            <person name="Salminen S."/>
            <person name="Sonomoto K."/>
            <person name="Endo A."/>
        </authorList>
    </citation>
    <scope>NUCLEOTIDE SEQUENCE</scope>
    <source>
        <strain evidence="2">FF30-6</strain>
        <plasmid evidence="2">pKUNFF30-6</plasmid>
    </source>
</reference>
<keyword evidence="2" id="KW-0614">Plasmid</keyword>
<geneLocation type="plasmid" evidence="2 4">
    <name>pKUNFF30-6</name>
</geneLocation>
<gene>
    <name evidence="3" type="ORF">FF306_01086</name>
    <name evidence="2" type="ORF">FF306_p00009</name>
</gene>
<dbReference type="InterPro" id="IPR035528">
    <property type="entry name" value="DUF5388"/>
</dbReference>
<evidence type="ECO:0000313" key="4">
    <source>
        <dbReference type="Proteomes" id="UP000186588"/>
    </source>
</evidence>